<dbReference type="PANTHER" id="PTHR13395:SF6">
    <property type="entry name" value="SISTER CHROMATID COHESION PROTEIN DCC1"/>
    <property type="match status" value="1"/>
</dbReference>
<evidence type="ECO:0000256" key="1">
    <source>
        <dbReference type="ARBA" id="ARBA00007017"/>
    </source>
</evidence>
<dbReference type="Pfam" id="PF09724">
    <property type="entry name" value="Dcc1"/>
    <property type="match status" value="1"/>
</dbReference>
<comment type="similarity">
    <text evidence="1">Belongs to the DCC1 family.</text>
</comment>
<evidence type="ECO:0000313" key="5">
    <source>
        <dbReference type="Proteomes" id="UP000800096"/>
    </source>
</evidence>
<dbReference type="GO" id="GO:0000785">
    <property type="term" value="C:chromatin"/>
    <property type="evidence" value="ECO:0007669"/>
    <property type="project" value="TreeGrafter"/>
</dbReference>
<dbReference type="AlphaFoldDB" id="A0A6A5QY34"/>
<sequence length="335" mass="36430">MATAPQRHGCFSIAHDLQRFRLLELPPDLVQLLDAPNPPRLSLKSQPEPAYAVLCTPAKTYQLRQVQTSNSLFITQPALESHGNAAPAPATRAIASCTATLELHPADPAAAVMLLRRVLPVYDMLADHVDATAAGKSMAAIFDDMPFSDAQCLSAWHALMAFEHQGSSYQPSARALSHVWSAIHAAALAEGVKLDCQFLTPDITKAACQEDHPPALVGAILSHLAKEDHEPDGPWSCLDRTKTVAFAGRTLLDAKRGSDFLLADFIDIWEDRLPEAWRGHAQLDSIPGAYEMPTSTTIRSRGSAANLSEPDHTSSTAPKPSARKWHDKFAKTRKK</sequence>
<dbReference type="PANTHER" id="PTHR13395">
    <property type="entry name" value="SISTER CHROMATID COHESION PROTEIN DCC1-RELATED"/>
    <property type="match status" value="1"/>
</dbReference>
<dbReference type="GO" id="GO:0034088">
    <property type="term" value="P:maintenance of mitotic sister chromatid cohesion"/>
    <property type="evidence" value="ECO:0007669"/>
    <property type="project" value="TreeGrafter"/>
</dbReference>
<evidence type="ECO:0000256" key="2">
    <source>
        <dbReference type="ARBA" id="ARBA00022705"/>
    </source>
</evidence>
<feature type="compositionally biased region" description="Polar residues" evidence="3">
    <location>
        <begin position="293"/>
        <end position="306"/>
    </location>
</feature>
<dbReference type="EMBL" id="ML979133">
    <property type="protein sequence ID" value="KAF1919738.1"/>
    <property type="molecule type" value="Genomic_DNA"/>
</dbReference>
<accession>A0A6A5QY34</accession>
<keyword evidence="2" id="KW-0235">DNA replication</keyword>
<dbReference type="GO" id="GO:0000775">
    <property type="term" value="C:chromosome, centromeric region"/>
    <property type="evidence" value="ECO:0007669"/>
    <property type="project" value="TreeGrafter"/>
</dbReference>
<proteinExistence type="inferred from homology"/>
<evidence type="ECO:0000256" key="3">
    <source>
        <dbReference type="SAM" id="MobiDB-lite"/>
    </source>
</evidence>
<dbReference type="GO" id="GO:0031390">
    <property type="term" value="C:Ctf18 RFC-like complex"/>
    <property type="evidence" value="ECO:0007669"/>
    <property type="project" value="InterPro"/>
</dbReference>
<dbReference type="GO" id="GO:0006260">
    <property type="term" value="P:DNA replication"/>
    <property type="evidence" value="ECO:0007669"/>
    <property type="project" value="UniProtKB-KW"/>
</dbReference>
<dbReference type="InterPro" id="IPR019128">
    <property type="entry name" value="Dcc1"/>
</dbReference>
<dbReference type="OrthoDB" id="5199543at2759"/>
<feature type="region of interest" description="Disordered" evidence="3">
    <location>
        <begin position="288"/>
        <end position="335"/>
    </location>
</feature>
<gene>
    <name evidence="4" type="ORF">BDU57DRAFT_554927</name>
</gene>
<organism evidence="4 5">
    <name type="scientific">Ampelomyces quisqualis</name>
    <name type="common">Powdery mildew agent</name>
    <dbReference type="NCBI Taxonomy" id="50730"/>
    <lineage>
        <taxon>Eukaryota</taxon>
        <taxon>Fungi</taxon>
        <taxon>Dikarya</taxon>
        <taxon>Ascomycota</taxon>
        <taxon>Pezizomycotina</taxon>
        <taxon>Dothideomycetes</taxon>
        <taxon>Pleosporomycetidae</taxon>
        <taxon>Pleosporales</taxon>
        <taxon>Pleosporineae</taxon>
        <taxon>Phaeosphaeriaceae</taxon>
        <taxon>Ampelomyces</taxon>
    </lineage>
</organism>
<keyword evidence="5" id="KW-1185">Reference proteome</keyword>
<name>A0A6A5QY34_AMPQU</name>
<reference evidence="4" key="1">
    <citation type="journal article" date="2020" name="Stud. Mycol.">
        <title>101 Dothideomycetes genomes: a test case for predicting lifestyles and emergence of pathogens.</title>
        <authorList>
            <person name="Haridas S."/>
            <person name="Albert R."/>
            <person name="Binder M."/>
            <person name="Bloem J."/>
            <person name="Labutti K."/>
            <person name="Salamov A."/>
            <person name="Andreopoulos B."/>
            <person name="Baker S."/>
            <person name="Barry K."/>
            <person name="Bills G."/>
            <person name="Bluhm B."/>
            <person name="Cannon C."/>
            <person name="Castanera R."/>
            <person name="Culley D."/>
            <person name="Daum C."/>
            <person name="Ezra D."/>
            <person name="Gonzalez J."/>
            <person name="Henrissat B."/>
            <person name="Kuo A."/>
            <person name="Liang C."/>
            <person name="Lipzen A."/>
            <person name="Lutzoni F."/>
            <person name="Magnuson J."/>
            <person name="Mondo S."/>
            <person name="Nolan M."/>
            <person name="Ohm R."/>
            <person name="Pangilinan J."/>
            <person name="Park H.-J."/>
            <person name="Ramirez L."/>
            <person name="Alfaro M."/>
            <person name="Sun H."/>
            <person name="Tritt A."/>
            <person name="Yoshinaga Y."/>
            <person name="Zwiers L.-H."/>
            <person name="Turgeon B."/>
            <person name="Goodwin S."/>
            <person name="Spatafora J."/>
            <person name="Crous P."/>
            <person name="Grigoriev I."/>
        </authorList>
    </citation>
    <scope>NUCLEOTIDE SEQUENCE</scope>
    <source>
        <strain evidence="4">HMLAC05119</strain>
    </source>
</reference>
<protein>
    <submittedName>
        <fullName evidence="4">Sister chromatid cohesion protein Dcc1</fullName>
    </submittedName>
</protein>
<dbReference type="Proteomes" id="UP000800096">
    <property type="component" value="Unassembled WGS sequence"/>
</dbReference>
<evidence type="ECO:0000313" key="4">
    <source>
        <dbReference type="EMBL" id="KAF1919738.1"/>
    </source>
</evidence>
<feature type="compositionally biased region" description="Basic residues" evidence="3">
    <location>
        <begin position="321"/>
        <end position="335"/>
    </location>
</feature>